<dbReference type="InterPro" id="IPR035093">
    <property type="entry name" value="RelE/ParE_toxin_dom_sf"/>
</dbReference>
<organism evidence="4 5">
    <name type="scientific">Pseudooceanicola lipolyticus</name>
    <dbReference type="NCBI Taxonomy" id="2029104"/>
    <lineage>
        <taxon>Bacteria</taxon>
        <taxon>Pseudomonadati</taxon>
        <taxon>Pseudomonadota</taxon>
        <taxon>Alphaproteobacteria</taxon>
        <taxon>Rhodobacterales</taxon>
        <taxon>Paracoccaceae</taxon>
        <taxon>Pseudooceanicola</taxon>
    </lineage>
</organism>
<dbReference type="InterPro" id="IPR051803">
    <property type="entry name" value="TA_system_RelE-like_toxin"/>
</dbReference>
<protein>
    <recommendedName>
        <fullName evidence="3">Toxin</fullName>
    </recommendedName>
</protein>
<dbReference type="PANTHER" id="PTHR33755:SF9">
    <property type="entry name" value="TOXIN PARE1"/>
    <property type="match status" value="1"/>
</dbReference>
<dbReference type="PIRSF" id="PIRSF029218">
    <property type="entry name" value="ParE"/>
    <property type="match status" value="1"/>
</dbReference>
<dbReference type="OrthoDB" id="7173315at2"/>
<proteinExistence type="inferred from homology"/>
<dbReference type="EMBL" id="PGTB01000117">
    <property type="protein sequence ID" value="PJE35068.1"/>
    <property type="molecule type" value="Genomic_DNA"/>
</dbReference>
<keyword evidence="2" id="KW-1277">Toxin-antitoxin system</keyword>
<evidence type="ECO:0000313" key="4">
    <source>
        <dbReference type="EMBL" id="PJE35068.1"/>
    </source>
</evidence>
<evidence type="ECO:0000313" key="5">
    <source>
        <dbReference type="Proteomes" id="UP000231553"/>
    </source>
</evidence>
<dbReference type="RefSeq" id="WP_100164036.1">
    <property type="nucleotide sequence ID" value="NZ_PGTB01000117.1"/>
</dbReference>
<evidence type="ECO:0000256" key="3">
    <source>
        <dbReference type="PIRNR" id="PIRNR029218"/>
    </source>
</evidence>
<gene>
    <name evidence="4" type="ORF">CVM52_19130</name>
</gene>
<comment type="caution">
    <text evidence="4">The sequence shown here is derived from an EMBL/GenBank/DDBJ whole genome shotgun (WGS) entry which is preliminary data.</text>
</comment>
<dbReference type="AlphaFoldDB" id="A0A2M8IX57"/>
<dbReference type="InterPro" id="IPR007712">
    <property type="entry name" value="RelE/ParE_toxin"/>
</dbReference>
<keyword evidence="5" id="KW-1185">Reference proteome</keyword>
<sequence length="104" mass="12062">MERNNPLPLVITATALAELEAIWRYSAQTWGVAQADRYLSGLNASFGLLCEMPEIARVRSEFTKPTRVYRTGEHLIFYRVEDGALRVLRVLHARQNWQRLFDPE</sequence>
<dbReference type="Proteomes" id="UP000231553">
    <property type="component" value="Unassembled WGS sequence"/>
</dbReference>
<accession>A0A2M8IX57</accession>
<dbReference type="Pfam" id="PF05016">
    <property type="entry name" value="ParE_toxin"/>
    <property type="match status" value="1"/>
</dbReference>
<evidence type="ECO:0000256" key="1">
    <source>
        <dbReference type="ARBA" id="ARBA00006226"/>
    </source>
</evidence>
<dbReference type="Gene3D" id="3.30.2310.20">
    <property type="entry name" value="RelE-like"/>
    <property type="match status" value="1"/>
</dbReference>
<evidence type="ECO:0000256" key="2">
    <source>
        <dbReference type="ARBA" id="ARBA00022649"/>
    </source>
</evidence>
<comment type="similarity">
    <text evidence="1 3">Belongs to the RelE toxin family.</text>
</comment>
<dbReference type="InterPro" id="IPR028344">
    <property type="entry name" value="ParE1/4"/>
</dbReference>
<dbReference type="PANTHER" id="PTHR33755">
    <property type="entry name" value="TOXIN PARE1-RELATED"/>
    <property type="match status" value="1"/>
</dbReference>
<reference evidence="4 5" key="1">
    <citation type="journal article" date="2018" name="Int. J. Syst. Evol. Microbiol.">
        <title>Pseudooceanicola lipolyticus sp. nov., a marine alphaproteobacterium, reclassification of Oceanicola flagellatus as Pseudooceanicola flagellatus comb. nov. and emended description of the genus Pseudooceanicola.</title>
        <authorList>
            <person name="Huang M.-M."/>
            <person name="Guo L.-L."/>
            <person name="Wu Y.-H."/>
            <person name="Lai Q.-L."/>
            <person name="Shao Z.-Z."/>
            <person name="Wang C.-S."/>
            <person name="Wu M."/>
            <person name="Xu X.-W."/>
        </authorList>
    </citation>
    <scope>NUCLEOTIDE SEQUENCE [LARGE SCALE GENOMIC DNA]</scope>
    <source>
        <strain evidence="4 5">157</strain>
    </source>
</reference>
<name>A0A2M8IX57_9RHOB</name>